<reference evidence="1 2" key="1">
    <citation type="journal article" date="2023" name="G3 (Bethesda)">
        <title>A chromosome-length genome assembly and annotation of blackberry (Rubus argutus, cv. 'Hillquist').</title>
        <authorList>
            <person name="Bruna T."/>
            <person name="Aryal R."/>
            <person name="Dudchenko O."/>
            <person name="Sargent D.J."/>
            <person name="Mead D."/>
            <person name="Buti M."/>
            <person name="Cavallini A."/>
            <person name="Hytonen T."/>
            <person name="Andres J."/>
            <person name="Pham M."/>
            <person name="Weisz D."/>
            <person name="Mascagni F."/>
            <person name="Usai G."/>
            <person name="Natali L."/>
            <person name="Bassil N."/>
            <person name="Fernandez G.E."/>
            <person name="Lomsadze A."/>
            <person name="Armour M."/>
            <person name="Olukolu B."/>
            <person name="Poorten T."/>
            <person name="Britton C."/>
            <person name="Davik J."/>
            <person name="Ashrafi H."/>
            <person name="Aiden E.L."/>
            <person name="Borodovsky M."/>
            <person name="Worthington M."/>
        </authorList>
    </citation>
    <scope>NUCLEOTIDE SEQUENCE [LARGE SCALE GENOMIC DNA]</scope>
    <source>
        <strain evidence="1">PI 553951</strain>
    </source>
</reference>
<evidence type="ECO:0000313" key="2">
    <source>
        <dbReference type="Proteomes" id="UP001457282"/>
    </source>
</evidence>
<gene>
    <name evidence="1" type="ORF">M0R45_004744</name>
</gene>
<name>A0AAW1YKR4_RUBAR</name>
<sequence>MASSPASRLNGPAHHPNCYLHPWRQIHQSCWSSSDSSPCSINCSRSFNHKLDREAQLRHHHHRSTTELSPIPTP</sequence>
<organism evidence="1 2">
    <name type="scientific">Rubus argutus</name>
    <name type="common">Southern blackberry</name>
    <dbReference type="NCBI Taxonomy" id="59490"/>
    <lineage>
        <taxon>Eukaryota</taxon>
        <taxon>Viridiplantae</taxon>
        <taxon>Streptophyta</taxon>
        <taxon>Embryophyta</taxon>
        <taxon>Tracheophyta</taxon>
        <taxon>Spermatophyta</taxon>
        <taxon>Magnoliopsida</taxon>
        <taxon>eudicotyledons</taxon>
        <taxon>Gunneridae</taxon>
        <taxon>Pentapetalae</taxon>
        <taxon>rosids</taxon>
        <taxon>fabids</taxon>
        <taxon>Rosales</taxon>
        <taxon>Rosaceae</taxon>
        <taxon>Rosoideae</taxon>
        <taxon>Rosoideae incertae sedis</taxon>
        <taxon>Rubus</taxon>
    </lineage>
</organism>
<protein>
    <submittedName>
        <fullName evidence="1">Uncharacterized protein</fullName>
    </submittedName>
</protein>
<evidence type="ECO:0000313" key="1">
    <source>
        <dbReference type="EMBL" id="KAK9949211.1"/>
    </source>
</evidence>
<accession>A0AAW1YKR4</accession>
<dbReference type="Proteomes" id="UP001457282">
    <property type="component" value="Unassembled WGS sequence"/>
</dbReference>
<proteinExistence type="predicted"/>
<dbReference type="EMBL" id="JBEDUW010000001">
    <property type="protein sequence ID" value="KAK9949211.1"/>
    <property type="molecule type" value="Genomic_DNA"/>
</dbReference>
<comment type="caution">
    <text evidence="1">The sequence shown here is derived from an EMBL/GenBank/DDBJ whole genome shotgun (WGS) entry which is preliminary data.</text>
</comment>
<keyword evidence="2" id="KW-1185">Reference proteome</keyword>
<dbReference type="AlphaFoldDB" id="A0AAW1YKR4"/>